<evidence type="ECO:0000313" key="1">
    <source>
        <dbReference type="EMBL" id="VFJ96083.1"/>
    </source>
</evidence>
<sequence>MLLMFLLIFLVWLRKGFRMVIAGIEKVVVTKDSDRYSGGGGRDLGLSLVNLF</sequence>
<reference evidence="1" key="1">
    <citation type="submission" date="2019-02" db="EMBL/GenBank/DDBJ databases">
        <authorList>
            <person name="Gruber-Vodicka R. H."/>
            <person name="Seah K. B. B."/>
        </authorList>
    </citation>
    <scope>NUCLEOTIDE SEQUENCE</scope>
    <source>
        <strain evidence="1">BECK_M7</strain>
    </source>
</reference>
<name>A0A450UU27_9GAMM</name>
<dbReference type="EMBL" id="CAADFF010000079">
    <property type="protein sequence ID" value="VFJ96083.1"/>
    <property type="molecule type" value="Genomic_DNA"/>
</dbReference>
<dbReference type="AlphaFoldDB" id="A0A450UU27"/>
<proteinExistence type="predicted"/>
<protein>
    <submittedName>
        <fullName evidence="1">Uncharacterized protein</fullName>
    </submittedName>
</protein>
<organism evidence="1">
    <name type="scientific">Candidatus Kentrum sp. LFY</name>
    <dbReference type="NCBI Taxonomy" id="2126342"/>
    <lineage>
        <taxon>Bacteria</taxon>
        <taxon>Pseudomonadati</taxon>
        <taxon>Pseudomonadota</taxon>
        <taxon>Gammaproteobacteria</taxon>
        <taxon>Candidatus Kentrum</taxon>
    </lineage>
</organism>
<gene>
    <name evidence="1" type="ORF">BECKLFY1418B_GA0070995_10799</name>
</gene>
<accession>A0A450UU27</accession>